<organism evidence="3">
    <name type="scientific">Salpingoeca rosetta (strain ATCC 50818 / BSB-021)</name>
    <dbReference type="NCBI Taxonomy" id="946362"/>
    <lineage>
        <taxon>Eukaryota</taxon>
        <taxon>Choanoflagellata</taxon>
        <taxon>Craspedida</taxon>
        <taxon>Salpingoecidae</taxon>
        <taxon>Salpingoeca</taxon>
    </lineage>
</organism>
<sequence>MAQQQPLLLLWSCAVVTTAFLLLSLTAHHRCNTRALFLPSGVVDDGSICSQGIPADASPLIHPSPNYTLSLLDPSTSVPITGGFRPNTAYIALLEASASGSLFEGFVVQPTSDGSGRFTRTLSGKAHLVRVCPNVPFAATHATPAPVPQARFIWLAPSIGNLVSTNSSVEREAAIHVIVQPDLQAPEYHVFTTRYRQLSSNAELSHIRAPPTCTRVRMGTSFLVGCNASTPSSISVAAVPVHAGSSVQLTHSADGSVYNPQTDALSFITDSVQPGDAATAGAGAAAGGDMLDGSVLQPVIAVTARVVAEDGLSTNTFHIFIARAQQDDGGCVCACMY</sequence>
<feature type="signal peptide" evidence="1">
    <location>
        <begin position="1"/>
        <end position="19"/>
    </location>
</feature>
<evidence type="ECO:0000313" key="3">
    <source>
        <dbReference type="Proteomes" id="UP000007799"/>
    </source>
</evidence>
<evidence type="ECO:0000313" key="2">
    <source>
        <dbReference type="EMBL" id="EGD74540.1"/>
    </source>
</evidence>
<reference evidence="2" key="1">
    <citation type="submission" date="2009-08" db="EMBL/GenBank/DDBJ databases">
        <title>Annotation of Salpingoeca rosetta.</title>
        <authorList>
            <consortium name="The Broad Institute Genome Sequencing Platform"/>
            <person name="Russ C."/>
            <person name="Cuomo C."/>
            <person name="Burger G."/>
            <person name="Gray M.W."/>
            <person name="Holland P.W.H."/>
            <person name="King N."/>
            <person name="Lang F.B.F."/>
            <person name="Roger A.J."/>
            <person name="Ruiz-Trillo I."/>
            <person name="Young S.K."/>
            <person name="Zeng Q."/>
            <person name="Gargeya S."/>
            <person name="Alvarado L."/>
            <person name="Berlin A."/>
            <person name="Chapman S.B."/>
            <person name="Chen Z."/>
            <person name="Freedman E."/>
            <person name="Gellesch M."/>
            <person name="Goldberg J."/>
            <person name="Griggs A."/>
            <person name="Gujja S."/>
            <person name="Heilman E."/>
            <person name="Heiman D."/>
            <person name="Howarth C."/>
            <person name="Mehta T."/>
            <person name="Neiman D."/>
            <person name="Pearson M."/>
            <person name="Roberts A."/>
            <person name="Saif S."/>
            <person name="Shea T."/>
            <person name="Shenoy N."/>
            <person name="Sisk P."/>
            <person name="Stolte C."/>
            <person name="Sykes S."/>
            <person name="White J."/>
            <person name="Yandava C."/>
            <person name="Haas B."/>
            <person name="Nusbaum C."/>
            <person name="Birren B."/>
        </authorList>
    </citation>
    <scope>NUCLEOTIDE SEQUENCE [LARGE SCALE GENOMIC DNA]</scope>
    <source>
        <strain evidence="2">ATCC 50818</strain>
    </source>
</reference>
<evidence type="ECO:0000256" key="1">
    <source>
        <dbReference type="SAM" id="SignalP"/>
    </source>
</evidence>
<dbReference type="EMBL" id="GL832969">
    <property type="protein sequence ID" value="EGD74540.1"/>
    <property type="molecule type" value="Genomic_DNA"/>
</dbReference>
<keyword evidence="3" id="KW-1185">Reference proteome</keyword>
<dbReference type="KEGG" id="sre:PTSG_05904"/>
<proteinExistence type="predicted"/>
<dbReference type="Proteomes" id="UP000007799">
    <property type="component" value="Unassembled WGS sequence"/>
</dbReference>
<dbReference type="GeneID" id="16073368"/>
<dbReference type="RefSeq" id="XP_004992797.1">
    <property type="nucleotide sequence ID" value="XM_004992740.1"/>
</dbReference>
<feature type="chain" id="PRO_5003290944" evidence="1">
    <location>
        <begin position="20"/>
        <end position="337"/>
    </location>
</feature>
<keyword evidence="1" id="KW-0732">Signal</keyword>
<name>F2UD45_SALR5</name>
<protein>
    <submittedName>
        <fullName evidence="2">Uncharacterized protein</fullName>
    </submittedName>
</protein>
<dbReference type="AlphaFoldDB" id="F2UD45"/>
<accession>F2UD45</accession>
<gene>
    <name evidence="2" type="ORF">PTSG_05904</name>
</gene>
<dbReference type="InParanoid" id="F2UD45"/>